<evidence type="ECO:0000313" key="5">
    <source>
        <dbReference type="EMBL" id="RZC30447.1"/>
    </source>
</evidence>
<reference evidence="5 7" key="1">
    <citation type="submission" date="2018-09" db="EMBL/GenBank/DDBJ databases">
        <title>A high-quality reference genome of wild soybean provides a powerful tool to mine soybean genomes.</title>
        <authorList>
            <person name="Xie M."/>
            <person name="Chung C.Y.L."/>
            <person name="Li M.-W."/>
            <person name="Wong F.-L."/>
            <person name="Chan T.-F."/>
            <person name="Lam H.-M."/>
        </authorList>
    </citation>
    <scope>NUCLEOTIDE SEQUENCE [LARGE SCALE GENOMIC DNA]</scope>
    <source>
        <strain evidence="7">cv. W05</strain>
        <tissue evidence="5">Hypocotyl of etiolated seedlings</tissue>
    </source>
</reference>
<keyword evidence="7" id="KW-1185">Reference proteome</keyword>
<dbReference type="Gramene" id="XM_028386392.1">
    <property type="protein sequence ID" value="XP_028242193.1"/>
    <property type="gene ID" value="LOC114420506"/>
</dbReference>
<evidence type="ECO:0000256" key="2">
    <source>
        <dbReference type="SAM" id="MobiDB-lite"/>
    </source>
</evidence>
<dbReference type="EMBL" id="QZWG01000001">
    <property type="protein sequence ID" value="RZC30447.1"/>
    <property type="molecule type" value="Genomic_DNA"/>
</dbReference>
<feature type="region of interest" description="Disordered" evidence="2">
    <location>
        <begin position="206"/>
        <end position="225"/>
    </location>
</feature>
<evidence type="ECO:0000313" key="4">
    <source>
        <dbReference type="EMBL" id="RZC30446.1"/>
    </source>
</evidence>
<dbReference type="Gene3D" id="1.20.1280.50">
    <property type="match status" value="1"/>
</dbReference>
<dbReference type="SUPFAM" id="SSF81383">
    <property type="entry name" value="F-box domain"/>
    <property type="match status" value="1"/>
</dbReference>
<feature type="domain" description="Tubby C-terminal" evidence="3">
    <location>
        <begin position="116"/>
        <end position="410"/>
    </location>
</feature>
<dbReference type="PANTHER" id="PTHR16517:SF134">
    <property type="entry name" value="TUBBY-LIKE F-BOX PROTEIN 2"/>
    <property type="match status" value="1"/>
</dbReference>
<dbReference type="EMBL" id="QZWG01000001">
    <property type="protein sequence ID" value="RZC30448.1"/>
    <property type="molecule type" value="Genomic_DNA"/>
</dbReference>
<dbReference type="AlphaFoldDB" id="A0A445M4D0"/>
<dbReference type="PANTHER" id="PTHR16517">
    <property type="entry name" value="TUBBY-RELATED"/>
    <property type="match status" value="1"/>
</dbReference>
<dbReference type="SMR" id="A0A445M4D0"/>
<dbReference type="SUPFAM" id="SSF54518">
    <property type="entry name" value="Tubby C-terminal domain-like"/>
    <property type="match status" value="1"/>
</dbReference>
<evidence type="ECO:0000313" key="7">
    <source>
        <dbReference type="Proteomes" id="UP000289340"/>
    </source>
</evidence>
<dbReference type="CDD" id="cd22153">
    <property type="entry name" value="F-box_AtTLP-like"/>
    <property type="match status" value="1"/>
</dbReference>
<sequence>MSLKSIVRELKEMRDGIGSMSRRGVESRRWNGRTKSHVAPDVILTSLEPIQQGQWANLPPELLLDIIRRVEDSETTWPARAVVVYCGSVCKSWRAVTKEIVKTPEQCGRLTFPISLKQPGPRDSPIQCFIRRNRETSTYLLYIGLVPSENETDKLLLAAKKVRRATGTDFVISLVADDFFRSSNTYVGKLRSNFLGTKFTIYDSQPPQGAAIQPDNRSSRRFHSKQVSPRVPACNYVVSTIAYELNVLRARGPRRMHCTMNSISVSAVQEGGNAPTPTSFPQIIDEPFSPSPALKGKGPIRDLDNASLPELLPVQSQDSAEPLVLKNKAPRWHEQLQCWCLNFNGRVTVASVKNFQLVAAVDPSHNVSAAEQEKVILQFGKIGKDIFTMDYRYPLSAFQAFAICLSSFDTKPACE</sequence>
<dbReference type="InterPro" id="IPR018066">
    <property type="entry name" value="Tubby_C_CS"/>
</dbReference>
<accession>A0A445M4D0</accession>
<gene>
    <name evidence="5" type="ORF">D0Y65_001831</name>
</gene>
<dbReference type="InterPro" id="IPR025659">
    <property type="entry name" value="Tubby-like_C"/>
</dbReference>
<evidence type="ECO:0000256" key="1">
    <source>
        <dbReference type="ARBA" id="ARBA00007129"/>
    </source>
</evidence>
<dbReference type="InterPro" id="IPR000007">
    <property type="entry name" value="Tubby_C"/>
</dbReference>
<evidence type="ECO:0000259" key="3">
    <source>
        <dbReference type="Pfam" id="PF01167"/>
    </source>
</evidence>
<dbReference type="PROSITE" id="PS01201">
    <property type="entry name" value="TUB_2"/>
    <property type="match status" value="1"/>
</dbReference>
<protein>
    <submittedName>
        <fullName evidence="4">Tubby-like F-box protein 5 isoform A</fullName>
    </submittedName>
    <submittedName>
        <fullName evidence="5">Tubby-like F-box protein 5 isoform B</fullName>
    </submittedName>
    <submittedName>
        <fullName evidence="6">Tubby-like F-box protein 5 isoform C</fullName>
    </submittedName>
</protein>
<dbReference type="Proteomes" id="UP000289340">
    <property type="component" value="Chromosome 1"/>
</dbReference>
<proteinExistence type="inferred from homology"/>
<dbReference type="InterPro" id="IPR036047">
    <property type="entry name" value="F-box-like_dom_sf"/>
</dbReference>
<name>A0A445M4D0_GLYSO</name>
<dbReference type="PRINTS" id="PR01573">
    <property type="entry name" value="SUPERTUBBY"/>
</dbReference>
<dbReference type="Gramene" id="XM_028386388.1">
    <property type="protein sequence ID" value="XP_028242189.1"/>
    <property type="gene ID" value="LOC114420506"/>
</dbReference>
<dbReference type="Pfam" id="PF01167">
    <property type="entry name" value="Tub"/>
    <property type="match status" value="1"/>
</dbReference>
<organism evidence="5 7">
    <name type="scientific">Glycine soja</name>
    <name type="common">Wild soybean</name>
    <dbReference type="NCBI Taxonomy" id="3848"/>
    <lineage>
        <taxon>Eukaryota</taxon>
        <taxon>Viridiplantae</taxon>
        <taxon>Streptophyta</taxon>
        <taxon>Embryophyta</taxon>
        <taxon>Tracheophyta</taxon>
        <taxon>Spermatophyta</taxon>
        <taxon>Magnoliopsida</taxon>
        <taxon>eudicotyledons</taxon>
        <taxon>Gunneridae</taxon>
        <taxon>Pentapetalae</taxon>
        <taxon>rosids</taxon>
        <taxon>fabids</taxon>
        <taxon>Fabales</taxon>
        <taxon>Fabaceae</taxon>
        <taxon>Papilionoideae</taxon>
        <taxon>50 kb inversion clade</taxon>
        <taxon>NPAAA clade</taxon>
        <taxon>indigoferoid/millettioid clade</taxon>
        <taxon>Phaseoleae</taxon>
        <taxon>Glycine</taxon>
        <taxon>Glycine subgen. Soja</taxon>
    </lineage>
</organism>
<dbReference type="Gramene" id="XM_028386387.1">
    <property type="protein sequence ID" value="XP_028242188.1"/>
    <property type="gene ID" value="LOC114420506"/>
</dbReference>
<dbReference type="GO" id="GO:0006355">
    <property type="term" value="P:regulation of DNA-templated transcription"/>
    <property type="evidence" value="ECO:0007669"/>
    <property type="project" value="UniProtKB-ARBA"/>
</dbReference>
<dbReference type="EMBL" id="QZWG01000001">
    <property type="protein sequence ID" value="RZC30446.1"/>
    <property type="molecule type" value="Genomic_DNA"/>
</dbReference>
<comment type="similarity">
    <text evidence="1">Belongs to the TUB family.</text>
</comment>
<evidence type="ECO:0000313" key="6">
    <source>
        <dbReference type="EMBL" id="RZC30448.1"/>
    </source>
</evidence>
<comment type="caution">
    <text evidence="5">The sequence shown here is derived from an EMBL/GenBank/DDBJ whole genome shotgun (WGS) entry which is preliminary data.</text>
</comment>
<dbReference type="Gene3D" id="3.20.90.10">
    <property type="entry name" value="Tubby Protein, Chain A"/>
    <property type="match status" value="1"/>
</dbReference>